<evidence type="ECO:0000313" key="2">
    <source>
        <dbReference type="Proteomes" id="UP000186277"/>
    </source>
</evidence>
<organism evidence="1 2">
    <name type="scientific">Xenorhabdus thuongxuanensis</name>
    <dbReference type="NCBI Taxonomy" id="1873484"/>
    <lineage>
        <taxon>Bacteria</taxon>
        <taxon>Pseudomonadati</taxon>
        <taxon>Pseudomonadota</taxon>
        <taxon>Gammaproteobacteria</taxon>
        <taxon>Enterobacterales</taxon>
        <taxon>Morganellaceae</taxon>
        <taxon>Xenorhabdus</taxon>
    </lineage>
</organism>
<accession>A0A1Q5U650</accession>
<dbReference type="InterPro" id="IPR007817">
    <property type="entry name" value="Isocyanide_synthase_DIT1"/>
</dbReference>
<dbReference type="OrthoDB" id="5690590at2"/>
<dbReference type="RefSeq" id="WP_074019177.1">
    <property type="nucleotide sequence ID" value="NZ_CAWMWP010000076.1"/>
</dbReference>
<dbReference type="EMBL" id="MKGR01000005">
    <property type="protein sequence ID" value="OKP07949.1"/>
    <property type="molecule type" value="Genomic_DNA"/>
</dbReference>
<gene>
    <name evidence="1" type="ORF">Xentx_01000</name>
</gene>
<comment type="caution">
    <text evidence="1">The sequence shown here is derived from an EMBL/GenBank/DDBJ whole genome shotgun (WGS) entry which is preliminary data.</text>
</comment>
<proteinExistence type="predicted"/>
<dbReference type="AlphaFoldDB" id="A0A1Q5U650"/>
<dbReference type="Proteomes" id="UP000186277">
    <property type="component" value="Unassembled WGS sequence"/>
</dbReference>
<reference evidence="1 2" key="1">
    <citation type="submission" date="2016-09" db="EMBL/GenBank/DDBJ databases">
        <title>Xenorhabdus thuongxuanensis sp. nov. and Xenorhabdus eapokensis sp. nov., isolated from Steinernema species.</title>
        <authorList>
            <person name="Kaempfer P."/>
            <person name="Tobias N.J."/>
            <person name="Phan Ke L."/>
            <person name="Bode H.B."/>
            <person name="Glaeser S.P."/>
        </authorList>
    </citation>
    <scope>NUCLEOTIDE SEQUENCE [LARGE SCALE GENOMIC DNA]</scope>
    <source>
        <strain evidence="1 2">30TX1</strain>
    </source>
</reference>
<keyword evidence="2" id="KW-1185">Reference proteome</keyword>
<name>A0A1Q5U650_9GAMM</name>
<dbReference type="Pfam" id="PF05141">
    <property type="entry name" value="DIT1_PvcA"/>
    <property type="match status" value="1"/>
</dbReference>
<evidence type="ECO:0000313" key="1">
    <source>
        <dbReference type="EMBL" id="OKP07949.1"/>
    </source>
</evidence>
<protein>
    <submittedName>
        <fullName evidence="1">Uncharacterized protein</fullName>
    </submittedName>
</protein>
<sequence>MRLNKEQRKTQISSSHRLIEMTKKIRHRLSIEEVYGKDFEYIDRDYFCNWIIPELKHKFNTSISKRQTALLRRIRDKKSNYEVNKLTVYEYAAEALFDSYFFKNNGDYVTPKHTVNLIKKSIEYKDKICLVMPILSRKPISPIKNKGYFPDLGEINTLLRFAKIAKMISNISNFKCEFLVLADGNKYNRACGTPKSIVDNYQMSLN</sequence>